<sequence>MCSTMGWYGRVIFILSALFGAQGAGRFGRDLGDLVQDYDYNRVLLENIPSPHYVVFPTQLRNKVTYPISTKEHKIRHHGTHEHMKNVVIQMKLNENKIRIKLERNDALLSSGIMVKHFTESNQQVIQKTVEHCYYHGHVKKDEWSSVAVSTCHGIRGVIQMHNETFIIQPLIGGGEGFDHPHVLYKATVSEKEKCGNSAGLWLPFHELHKGEFIKRLKFLKAQRDDLGIDRNQPQILRLGLVLDKFMYMGLNFSQQLVTRYALEIANVVNMYYLDLGFHVSLTYLEYWDIADRFIVSAQQRELLQKFQTYKMSSLPSDQFDVVYFLTGITLASDSVGMAIPDSVCSQRALGIVKSGKPFEPQQTAANLAHMIGHSLGINHDEDGGCKCSDDYGCIMSVNVLAHNGFHSRMFSTCSESDLDVSLSMGITSCLQGAPSDSATFTQTCGNSIVERGEECDCGSEEDCESVDPCCDPHTCLLRYWAQCRSGPCCTNCTVLDSTHMCRDRQSECDIPEFCDGDSGNCPFNTYIEDGHPCASGAGYCMGGICPTLDTQCANIWGNDADGGNKECYQRFNPTGNFQGHCGREKDTWNYARCQQQDILCGLLHCSGGNAEPLFHGADKGFSKTTINDKDTMFECKSVHGPAMMDIPHMGLVQDGTRCRADHVCRKNRCVPLPFVPVLSCPGTDGDVICSGHGVCTPDDACFCNNGWMGDDCSEPKNVTTPAPLPLPASPGSPTPLVKVVPLPAGEEGEGKTTPIMKDVDSTPVTAENPGFSTTLLIIILATVVGGLVLVLGITLICYRRRSPLKLAISMRDKDPNNSKKDKKRFGKKKWLSSEDESELGELPPPPVIISDPNSMMPEKGILKNSCPKLDGKRGSDSGGSQQRGSESGGSYVDQDSVGTYNYDDDDDLEIREIFRDKAVNSSMDNLDNMPESASFDFVIPPPPPPQYFMQGIFPSPPSSRQYGMYDETPDADSQPLMWRTPLPPQTLSPPQSRIVRLRNFNDLMARFDKTMVDLSPSPDEPPVQLSPSTCTSEDVRSSETEPDRMYYRASHSDHSPTSVASSCTTQHTYNSNRPTKGNFNQYLLKTNNLSAPPLAEGGGEGMMEEGLDEVRPHPVHMPPPMHPINIRNFMGIGARNGGNHSTSGTAGSTTNNVGSANNTLGSRDSNETPQGSQGGGDASSLNGTPRHGAYEKSSGYGSEHDLAERLSVEDNSLHSRSQSTSPPPPSSSYSAVIRTGPNRIQLVTPGRLLNNCGGSGSQEELQRLLEGLPRIDAGSYERSPIVSATVTPSTPNTGPIPPTKLSKDSGDDTANLPCIDRSLEEIPQVFIADEEKKSRHSKRLSAAGKKSKRPISLCVGNTKGNNSAESQSSSRETVQELCAKKQSSVES</sequence>
<evidence type="ECO:0000259" key="14">
    <source>
        <dbReference type="PROSITE" id="PS50215"/>
    </source>
</evidence>
<feature type="domain" description="Disintegrin" evidence="13">
    <location>
        <begin position="442"/>
        <end position="530"/>
    </location>
</feature>
<dbReference type="Pfam" id="PF23106">
    <property type="entry name" value="EGF_Teneurin"/>
    <property type="match status" value="1"/>
</dbReference>
<evidence type="ECO:0000256" key="6">
    <source>
        <dbReference type="PROSITE-ProRule" id="PRU00068"/>
    </source>
</evidence>
<comment type="caution">
    <text evidence="7">Lacks conserved residue(s) required for the propagation of feature annotation.</text>
</comment>
<feature type="domain" description="Peptidase M12B" evidence="14">
    <location>
        <begin position="235"/>
        <end position="435"/>
    </location>
</feature>
<dbReference type="InterPro" id="IPR000742">
    <property type="entry name" value="EGF"/>
</dbReference>
<dbReference type="EMBL" id="JBAMIC010000003">
    <property type="protein sequence ID" value="KAK7109454.1"/>
    <property type="molecule type" value="Genomic_DNA"/>
</dbReference>
<organism evidence="15 16">
    <name type="scientific">Littorina saxatilis</name>
    <dbReference type="NCBI Taxonomy" id="31220"/>
    <lineage>
        <taxon>Eukaryota</taxon>
        <taxon>Metazoa</taxon>
        <taxon>Spiralia</taxon>
        <taxon>Lophotrochozoa</taxon>
        <taxon>Mollusca</taxon>
        <taxon>Gastropoda</taxon>
        <taxon>Caenogastropoda</taxon>
        <taxon>Littorinimorpha</taxon>
        <taxon>Littorinoidea</taxon>
        <taxon>Littorinidae</taxon>
        <taxon>Littorina</taxon>
    </lineage>
</organism>
<feature type="chain" id="PRO_5043005577" evidence="11">
    <location>
        <begin position="24"/>
        <end position="1388"/>
    </location>
</feature>
<feature type="binding site" evidence="8">
    <location>
        <position position="374"/>
    </location>
    <ligand>
        <name>Zn(2+)</name>
        <dbReference type="ChEBI" id="CHEBI:29105"/>
        <note>catalytic</note>
    </ligand>
</feature>
<dbReference type="InterPro" id="IPR001590">
    <property type="entry name" value="Peptidase_M12B"/>
</dbReference>
<dbReference type="SMART" id="SM00050">
    <property type="entry name" value="DISIN"/>
    <property type="match status" value="1"/>
</dbReference>
<evidence type="ECO:0000313" key="15">
    <source>
        <dbReference type="EMBL" id="KAK7109454.1"/>
    </source>
</evidence>
<dbReference type="Proteomes" id="UP001374579">
    <property type="component" value="Unassembled WGS sequence"/>
</dbReference>
<feature type="compositionally biased region" description="Low complexity" evidence="9">
    <location>
        <begin position="879"/>
        <end position="891"/>
    </location>
</feature>
<dbReference type="PROSITE" id="PS50026">
    <property type="entry name" value="EGF_3"/>
    <property type="match status" value="1"/>
</dbReference>
<dbReference type="PROSITE" id="PS50215">
    <property type="entry name" value="ADAM_MEPRO"/>
    <property type="match status" value="1"/>
</dbReference>
<keyword evidence="8" id="KW-0862">Zinc</keyword>
<comment type="caution">
    <text evidence="15">The sequence shown here is derived from an EMBL/GenBank/DDBJ whole genome shotgun (WGS) entry which is preliminary data.</text>
</comment>
<feature type="compositionally biased region" description="Polar residues" evidence="9">
    <location>
        <begin position="1359"/>
        <end position="1373"/>
    </location>
</feature>
<dbReference type="InterPro" id="IPR024079">
    <property type="entry name" value="MetalloPept_cat_dom_sf"/>
</dbReference>
<feature type="disulfide bond" evidence="6">
    <location>
        <begin position="502"/>
        <end position="522"/>
    </location>
</feature>
<dbReference type="FunFam" id="4.10.70.10:FF:000001">
    <property type="entry name" value="Disintegrin and metalloproteinase domain-containing protein 22"/>
    <property type="match status" value="1"/>
</dbReference>
<keyword evidence="8" id="KW-0479">Metal-binding</keyword>
<dbReference type="Gene3D" id="4.10.70.10">
    <property type="entry name" value="Disintegrin domain"/>
    <property type="match status" value="1"/>
</dbReference>
<feature type="region of interest" description="Disordered" evidence="9">
    <location>
        <begin position="1127"/>
        <end position="1233"/>
    </location>
</feature>
<dbReference type="GO" id="GO:0004222">
    <property type="term" value="F:metalloendopeptidase activity"/>
    <property type="evidence" value="ECO:0007669"/>
    <property type="project" value="InterPro"/>
</dbReference>
<keyword evidence="4 10" id="KW-0472">Membrane</keyword>
<evidence type="ECO:0000256" key="7">
    <source>
        <dbReference type="PROSITE-ProRule" id="PRU00076"/>
    </source>
</evidence>
<dbReference type="SUPFAM" id="SSF57552">
    <property type="entry name" value="Blood coagulation inhibitor (disintegrin)"/>
    <property type="match status" value="1"/>
</dbReference>
<evidence type="ECO:0000256" key="9">
    <source>
        <dbReference type="SAM" id="MobiDB-lite"/>
    </source>
</evidence>
<keyword evidence="16" id="KW-1185">Reference proteome</keyword>
<dbReference type="Pfam" id="PF00200">
    <property type="entry name" value="Disintegrin"/>
    <property type="match status" value="1"/>
</dbReference>
<evidence type="ECO:0000259" key="12">
    <source>
        <dbReference type="PROSITE" id="PS50026"/>
    </source>
</evidence>
<keyword evidence="11" id="KW-0732">Signal</keyword>
<feature type="compositionally biased region" description="Basic and acidic residues" evidence="9">
    <location>
        <begin position="1199"/>
        <end position="1214"/>
    </location>
</feature>
<dbReference type="InterPro" id="IPR002870">
    <property type="entry name" value="Peptidase_M12B_N"/>
</dbReference>
<evidence type="ECO:0000256" key="5">
    <source>
        <dbReference type="ARBA" id="ARBA00023157"/>
    </source>
</evidence>
<evidence type="ECO:0000256" key="1">
    <source>
        <dbReference type="ARBA" id="ARBA00004479"/>
    </source>
</evidence>
<feature type="compositionally biased region" description="Basic residues" evidence="9">
    <location>
        <begin position="1335"/>
        <end position="1350"/>
    </location>
</feature>
<dbReference type="PROSITE" id="PS50214">
    <property type="entry name" value="DISINTEGRIN_2"/>
    <property type="match status" value="1"/>
</dbReference>
<feature type="compositionally biased region" description="Polar residues" evidence="9">
    <location>
        <begin position="1157"/>
        <end position="1172"/>
    </location>
</feature>
<evidence type="ECO:0000256" key="8">
    <source>
        <dbReference type="PROSITE-ProRule" id="PRU00276"/>
    </source>
</evidence>
<feature type="disulfide bond" evidence="7">
    <location>
        <begin position="704"/>
        <end position="713"/>
    </location>
</feature>
<accession>A0AAN9BQG7</accession>
<evidence type="ECO:0000256" key="3">
    <source>
        <dbReference type="ARBA" id="ARBA00022989"/>
    </source>
</evidence>
<evidence type="ECO:0000256" key="10">
    <source>
        <dbReference type="SAM" id="Phobius"/>
    </source>
</evidence>
<dbReference type="PROSITE" id="PS00427">
    <property type="entry name" value="DISINTEGRIN_1"/>
    <property type="match status" value="1"/>
</dbReference>
<feature type="compositionally biased region" description="Basic residues" evidence="9">
    <location>
        <begin position="821"/>
        <end position="831"/>
    </location>
</feature>
<evidence type="ECO:0000256" key="4">
    <source>
        <dbReference type="ARBA" id="ARBA00023136"/>
    </source>
</evidence>
<reference evidence="15 16" key="1">
    <citation type="submission" date="2024-02" db="EMBL/GenBank/DDBJ databases">
        <title>Chromosome-scale genome assembly of the rough periwinkle Littorina saxatilis.</title>
        <authorList>
            <person name="De Jode A."/>
            <person name="Faria R."/>
            <person name="Formenti G."/>
            <person name="Sims Y."/>
            <person name="Smith T.P."/>
            <person name="Tracey A."/>
            <person name="Wood J.M.D."/>
            <person name="Zagrodzka Z.B."/>
            <person name="Johannesson K."/>
            <person name="Butlin R.K."/>
            <person name="Leder E.H."/>
        </authorList>
    </citation>
    <scope>NUCLEOTIDE SEQUENCE [LARGE SCALE GENOMIC DNA]</scope>
    <source>
        <strain evidence="15">Snail1</strain>
        <tissue evidence="15">Muscle</tissue>
    </source>
</reference>
<feature type="compositionally biased region" description="Basic and acidic residues" evidence="9">
    <location>
        <begin position="1034"/>
        <end position="1055"/>
    </location>
</feature>
<proteinExistence type="predicted"/>
<feature type="compositionally biased region" description="Low complexity" evidence="9">
    <location>
        <begin position="1138"/>
        <end position="1156"/>
    </location>
</feature>
<dbReference type="InterPro" id="IPR006586">
    <property type="entry name" value="ADAM_Cys-rich"/>
</dbReference>
<feature type="binding site" evidence="8">
    <location>
        <position position="370"/>
    </location>
    <ligand>
        <name>Zn(2+)</name>
        <dbReference type="ChEBI" id="CHEBI:29105"/>
        <note>catalytic</note>
    </ligand>
</feature>
<dbReference type="PANTHER" id="PTHR11905:SF237">
    <property type="entry name" value="MIND-MELD, ISOFORM J"/>
    <property type="match status" value="1"/>
</dbReference>
<comment type="subcellular location">
    <subcellularLocation>
        <location evidence="1">Membrane</location>
        <topology evidence="1">Single-pass type I membrane protein</topology>
    </subcellularLocation>
</comment>
<dbReference type="Pfam" id="PF01562">
    <property type="entry name" value="Pep_M12B_propep"/>
    <property type="match status" value="1"/>
</dbReference>
<dbReference type="GO" id="GO:0046872">
    <property type="term" value="F:metal ion binding"/>
    <property type="evidence" value="ECO:0007669"/>
    <property type="project" value="UniProtKB-KW"/>
</dbReference>
<dbReference type="PROSITE" id="PS00022">
    <property type="entry name" value="EGF_1"/>
    <property type="match status" value="1"/>
</dbReference>
<dbReference type="CDD" id="cd04269">
    <property type="entry name" value="ZnMc_adamalysin_II_like"/>
    <property type="match status" value="1"/>
</dbReference>
<feature type="transmembrane region" description="Helical" evidence="10">
    <location>
        <begin position="776"/>
        <end position="799"/>
    </location>
</feature>
<dbReference type="Pfam" id="PF01421">
    <property type="entry name" value="Reprolysin"/>
    <property type="match status" value="1"/>
</dbReference>
<protein>
    <submittedName>
        <fullName evidence="15">Uncharacterized protein</fullName>
    </submittedName>
</protein>
<feature type="domain" description="EGF-like" evidence="12">
    <location>
        <begin position="677"/>
        <end position="714"/>
    </location>
</feature>
<keyword evidence="5 7" id="KW-1015">Disulfide bond</keyword>
<feature type="signal peptide" evidence="11">
    <location>
        <begin position="1"/>
        <end position="23"/>
    </location>
</feature>
<dbReference type="SUPFAM" id="SSF55486">
    <property type="entry name" value="Metalloproteases ('zincins'), catalytic domain"/>
    <property type="match status" value="1"/>
</dbReference>
<feature type="binding site" evidence="8">
    <location>
        <position position="380"/>
    </location>
    <ligand>
        <name>Zn(2+)</name>
        <dbReference type="ChEBI" id="CHEBI:29105"/>
        <note>catalytic</note>
    </ligand>
</feature>
<keyword evidence="2 10" id="KW-0812">Transmembrane</keyword>
<dbReference type="InterPro" id="IPR034027">
    <property type="entry name" value="Reprolysin_adamalysin"/>
</dbReference>
<keyword evidence="7" id="KW-0245">EGF-like domain</keyword>
<keyword evidence="3 10" id="KW-1133">Transmembrane helix</keyword>
<evidence type="ECO:0000259" key="13">
    <source>
        <dbReference type="PROSITE" id="PS50214"/>
    </source>
</evidence>
<feature type="compositionally biased region" description="Polar residues" evidence="9">
    <location>
        <begin position="1056"/>
        <end position="1077"/>
    </location>
</feature>
<evidence type="ECO:0000313" key="16">
    <source>
        <dbReference type="Proteomes" id="UP001374579"/>
    </source>
</evidence>
<dbReference type="InterPro" id="IPR036436">
    <property type="entry name" value="Disintegrin_dom_sf"/>
</dbReference>
<dbReference type="PANTHER" id="PTHR11905">
    <property type="entry name" value="ADAM A DISINTEGRIN AND METALLOPROTEASE DOMAIN"/>
    <property type="match status" value="1"/>
</dbReference>
<dbReference type="Gene3D" id="3.40.390.10">
    <property type="entry name" value="Collagenase (Catalytic Domain)"/>
    <property type="match status" value="1"/>
</dbReference>
<evidence type="ECO:0000256" key="2">
    <source>
        <dbReference type="ARBA" id="ARBA00022692"/>
    </source>
</evidence>
<feature type="compositionally biased region" description="Polar residues" evidence="9">
    <location>
        <begin position="1284"/>
        <end position="1294"/>
    </location>
</feature>
<dbReference type="Pfam" id="PF08516">
    <property type="entry name" value="ADAM_CR"/>
    <property type="match status" value="1"/>
</dbReference>
<dbReference type="PROSITE" id="PS01186">
    <property type="entry name" value="EGF_2"/>
    <property type="match status" value="1"/>
</dbReference>
<dbReference type="InterPro" id="IPR001762">
    <property type="entry name" value="Disintegrin_dom"/>
</dbReference>
<dbReference type="InterPro" id="IPR018358">
    <property type="entry name" value="Disintegrin_CS"/>
</dbReference>
<gene>
    <name evidence="15" type="ORF">V1264_013492</name>
</gene>
<feature type="region of interest" description="Disordered" evidence="9">
    <location>
        <begin position="1016"/>
        <end position="1077"/>
    </location>
</feature>
<dbReference type="GO" id="GO:0006508">
    <property type="term" value="P:proteolysis"/>
    <property type="evidence" value="ECO:0007669"/>
    <property type="project" value="InterPro"/>
</dbReference>
<feature type="region of interest" description="Disordered" evidence="9">
    <location>
        <begin position="1284"/>
        <end position="1314"/>
    </location>
</feature>
<dbReference type="SMART" id="SM00608">
    <property type="entry name" value="ACR"/>
    <property type="match status" value="1"/>
</dbReference>
<feature type="region of interest" description="Disordered" evidence="9">
    <location>
        <begin position="812"/>
        <end position="905"/>
    </location>
</feature>
<name>A0AAN9BQG7_9CAEN</name>
<dbReference type="GO" id="GO:0016020">
    <property type="term" value="C:membrane"/>
    <property type="evidence" value="ECO:0007669"/>
    <property type="project" value="UniProtKB-SubCell"/>
</dbReference>
<feature type="region of interest" description="Disordered" evidence="9">
    <location>
        <begin position="1327"/>
        <end position="1388"/>
    </location>
</feature>
<evidence type="ECO:0000256" key="11">
    <source>
        <dbReference type="SAM" id="SignalP"/>
    </source>
</evidence>